<feature type="transmembrane region" description="Helical" evidence="8">
    <location>
        <begin position="98"/>
        <end position="121"/>
    </location>
</feature>
<evidence type="ECO:0000313" key="9">
    <source>
        <dbReference type="EMBL" id="MST69366.1"/>
    </source>
</evidence>
<keyword evidence="5 8" id="KW-0812">Transmembrane</keyword>
<organism evidence="9">
    <name type="scientific">Baileyella intestinalis</name>
    <dbReference type="NCBI Taxonomy" id="2606709"/>
    <lineage>
        <taxon>Bacteria</taxon>
        <taxon>Bacillati</taxon>
        <taxon>Bacillota</taxon>
        <taxon>Clostridia</taxon>
        <taxon>Peptostreptococcales</taxon>
        <taxon>Anaerovoracaceae</taxon>
        <taxon>Baileyella</taxon>
    </lineage>
</organism>
<comment type="similarity">
    <text evidence="2">Belongs to the auxin efflux carrier (TC 2.A.69) family.</text>
</comment>
<dbReference type="AlphaFoldDB" id="A0A6A8MCV1"/>
<dbReference type="GO" id="GO:0005886">
    <property type="term" value="C:plasma membrane"/>
    <property type="evidence" value="ECO:0007669"/>
    <property type="project" value="UniProtKB-SubCell"/>
</dbReference>
<feature type="transmembrane region" description="Helical" evidence="8">
    <location>
        <begin position="261"/>
        <end position="280"/>
    </location>
</feature>
<dbReference type="PANTHER" id="PTHR36838:SF3">
    <property type="entry name" value="TRANSPORTER AUXIN EFFLUX CARRIER EC FAMILY"/>
    <property type="match status" value="1"/>
</dbReference>
<keyword evidence="4" id="KW-1003">Cell membrane</keyword>
<dbReference type="Gene3D" id="1.20.1530.20">
    <property type="match status" value="1"/>
</dbReference>
<feature type="transmembrane region" description="Helical" evidence="8">
    <location>
        <begin position="236"/>
        <end position="255"/>
    </location>
</feature>
<evidence type="ECO:0000256" key="1">
    <source>
        <dbReference type="ARBA" id="ARBA00004651"/>
    </source>
</evidence>
<dbReference type="GO" id="GO:0055085">
    <property type="term" value="P:transmembrane transport"/>
    <property type="evidence" value="ECO:0007669"/>
    <property type="project" value="InterPro"/>
</dbReference>
<dbReference type="Pfam" id="PF03547">
    <property type="entry name" value="Mem_trans"/>
    <property type="match status" value="1"/>
</dbReference>
<evidence type="ECO:0000256" key="3">
    <source>
        <dbReference type="ARBA" id="ARBA00022448"/>
    </source>
</evidence>
<gene>
    <name evidence="9" type="ORF">FYJ66_07155</name>
</gene>
<keyword evidence="3" id="KW-0813">Transport</keyword>
<feature type="transmembrane region" description="Helical" evidence="8">
    <location>
        <begin position="165"/>
        <end position="188"/>
    </location>
</feature>
<dbReference type="InterPro" id="IPR038770">
    <property type="entry name" value="Na+/solute_symporter_sf"/>
</dbReference>
<name>A0A6A8MCV1_9FIRM</name>
<keyword evidence="6 8" id="KW-1133">Transmembrane helix</keyword>
<dbReference type="EMBL" id="VUNB01000005">
    <property type="protein sequence ID" value="MST69366.1"/>
    <property type="molecule type" value="Genomic_DNA"/>
</dbReference>
<proteinExistence type="inferred from homology"/>
<comment type="caution">
    <text evidence="9">The sequence shown here is derived from an EMBL/GenBank/DDBJ whole genome shotgun (WGS) entry which is preliminary data.</text>
</comment>
<feature type="transmembrane region" description="Helical" evidence="8">
    <location>
        <begin position="66"/>
        <end position="86"/>
    </location>
</feature>
<dbReference type="PROSITE" id="PS51257">
    <property type="entry name" value="PROKAR_LIPOPROTEIN"/>
    <property type="match status" value="1"/>
</dbReference>
<evidence type="ECO:0000256" key="6">
    <source>
        <dbReference type="ARBA" id="ARBA00022989"/>
    </source>
</evidence>
<keyword evidence="7 8" id="KW-0472">Membrane</keyword>
<sequence length="316" mass="34752">MLVIISKVLVVFIYIGVGFFACKGGLIRQDSVPALNMLVLNIASPCLLISSITSRRLNDSLFRNTLITFFLSIALFILMSALTLWISRRTGMEDKAKANVLAVGMTACNSGFMGFPIAQSVFGDTVFYYVVIQNIAFNLYLYIMAIMQFNFGLKKFNGKVTFRKAILPFINVLTISAVVSIIMLFARIKLPEYALNIVTTLANVCIPVSMIIVGIKLTEGRFTDHFTNPKILFTSLMKLVIVPVITLLIMLPLPVAPVVKLASVLCMTFPTAVISVALAARENRDSGLMAECVATSTLISIVTLPVWMIVLTKLFL</sequence>
<evidence type="ECO:0000256" key="8">
    <source>
        <dbReference type="SAM" id="Phobius"/>
    </source>
</evidence>
<feature type="transmembrane region" description="Helical" evidence="8">
    <location>
        <begin position="194"/>
        <end position="215"/>
    </location>
</feature>
<protein>
    <submittedName>
        <fullName evidence="9">AEC family transporter</fullName>
    </submittedName>
</protein>
<feature type="transmembrane region" description="Helical" evidence="8">
    <location>
        <begin position="292"/>
        <end position="310"/>
    </location>
</feature>
<evidence type="ECO:0000256" key="7">
    <source>
        <dbReference type="ARBA" id="ARBA00023136"/>
    </source>
</evidence>
<dbReference type="InterPro" id="IPR004776">
    <property type="entry name" value="Mem_transp_PIN-like"/>
</dbReference>
<feature type="transmembrane region" description="Helical" evidence="8">
    <location>
        <begin position="6"/>
        <end position="22"/>
    </location>
</feature>
<dbReference type="PANTHER" id="PTHR36838">
    <property type="entry name" value="AUXIN EFFLUX CARRIER FAMILY PROTEIN"/>
    <property type="match status" value="1"/>
</dbReference>
<evidence type="ECO:0000256" key="4">
    <source>
        <dbReference type="ARBA" id="ARBA00022475"/>
    </source>
</evidence>
<dbReference type="RefSeq" id="WP_154572830.1">
    <property type="nucleotide sequence ID" value="NZ_JAQXPA010000007.1"/>
</dbReference>
<feature type="transmembrane region" description="Helical" evidence="8">
    <location>
        <begin position="34"/>
        <end position="54"/>
    </location>
</feature>
<feature type="transmembrane region" description="Helical" evidence="8">
    <location>
        <begin position="127"/>
        <end position="153"/>
    </location>
</feature>
<comment type="subcellular location">
    <subcellularLocation>
        <location evidence="1">Cell membrane</location>
        <topology evidence="1">Multi-pass membrane protein</topology>
    </subcellularLocation>
</comment>
<reference evidence="9" key="1">
    <citation type="submission" date="2019-09" db="EMBL/GenBank/DDBJ databases">
        <title>In-depth cultivation of the pig gut microbiome towards novel bacterial diversity and tailored functional studies.</title>
        <authorList>
            <person name="Wylensek D."/>
            <person name="Hitch T.C.A."/>
            <person name="Clavel T."/>
        </authorList>
    </citation>
    <scope>NUCLEOTIDE SEQUENCE</scope>
    <source>
        <strain evidence="9">RF-744-FAT-WT-3</strain>
    </source>
</reference>
<accession>A0A6A8MCV1</accession>
<evidence type="ECO:0000256" key="5">
    <source>
        <dbReference type="ARBA" id="ARBA00022692"/>
    </source>
</evidence>
<evidence type="ECO:0000256" key="2">
    <source>
        <dbReference type="ARBA" id="ARBA00010145"/>
    </source>
</evidence>